<keyword evidence="7 9" id="KW-1133">Transmembrane helix</keyword>
<comment type="similarity">
    <text evidence="2">Belongs to the ABC transporter superfamily. ABCG family. Eye pigment precursor importer (TC 3.A.1.204) subfamily.</text>
</comment>
<feature type="transmembrane region" description="Helical" evidence="9">
    <location>
        <begin position="398"/>
        <end position="420"/>
    </location>
</feature>
<keyword evidence="8 9" id="KW-0472">Membrane</keyword>
<reference evidence="12" key="1">
    <citation type="submission" date="2013-09" db="EMBL/GenBank/DDBJ databases">
        <title>The Genome Sequence of Anopheles maculatus species B.</title>
        <authorList>
            <consortium name="The Broad Institute Genomics Platform"/>
            <person name="Neafsey D.E."/>
            <person name="Besansky N."/>
            <person name="Howell P."/>
            <person name="Walton C."/>
            <person name="Young S.K."/>
            <person name="Zeng Q."/>
            <person name="Gargeya S."/>
            <person name="Fitzgerald M."/>
            <person name="Haas B."/>
            <person name="Abouelleil A."/>
            <person name="Allen A.W."/>
            <person name="Alvarado L."/>
            <person name="Arachchi H.M."/>
            <person name="Berlin A.M."/>
            <person name="Chapman S.B."/>
            <person name="Gainer-Dewar J."/>
            <person name="Goldberg J."/>
            <person name="Griggs A."/>
            <person name="Gujja S."/>
            <person name="Hansen M."/>
            <person name="Howarth C."/>
            <person name="Imamovic A."/>
            <person name="Ireland A."/>
            <person name="Larimer J."/>
            <person name="McCowan C."/>
            <person name="Murphy C."/>
            <person name="Pearson M."/>
            <person name="Poon T.W."/>
            <person name="Priest M."/>
            <person name="Roberts A."/>
            <person name="Saif S."/>
            <person name="Shea T."/>
            <person name="Sisk P."/>
            <person name="Sykes S."/>
            <person name="Wortman J."/>
            <person name="Nusbaum C."/>
            <person name="Birren B."/>
        </authorList>
    </citation>
    <scope>NUCLEOTIDE SEQUENCE [LARGE SCALE GENOMIC DNA]</scope>
    <source>
        <strain evidence="12">maculatus3</strain>
    </source>
</reference>
<reference evidence="11" key="2">
    <citation type="submission" date="2020-05" db="UniProtKB">
        <authorList>
            <consortium name="EnsemblMetazoa"/>
        </authorList>
    </citation>
    <scope>IDENTIFICATION</scope>
    <source>
        <strain evidence="11">maculatus3</strain>
    </source>
</reference>
<dbReference type="VEuPathDB" id="VectorBase:AMAM001576"/>
<evidence type="ECO:0000256" key="7">
    <source>
        <dbReference type="ARBA" id="ARBA00022989"/>
    </source>
</evidence>
<protein>
    <recommendedName>
        <fullName evidence="10">ABC transporter domain-containing protein</fullName>
    </recommendedName>
</protein>
<keyword evidence="4 9" id="KW-0812">Transmembrane</keyword>
<feature type="transmembrane region" description="Helical" evidence="9">
    <location>
        <begin position="476"/>
        <end position="496"/>
    </location>
</feature>
<evidence type="ECO:0000256" key="5">
    <source>
        <dbReference type="ARBA" id="ARBA00022741"/>
    </source>
</evidence>
<dbReference type="Gene3D" id="3.40.50.300">
    <property type="entry name" value="P-loop containing nucleotide triphosphate hydrolases"/>
    <property type="match status" value="1"/>
</dbReference>
<evidence type="ECO:0000256" key="3">
    <source>
        <dbReference type="ARBA" id="ARBA00022448"/>
    </source>
</evidence>
<dbReference type="InterPro" id="IPR003439">
    <property type="entry name" value="ABC_transporter-like_ATP-bd"/>
</dbReference>
<dbReference type="PROSITE" id="PS00211">
    <property type="entry name" value="ABC_TRANSPORTER_1"/>
    <property type="match status" value="1"/>
</dbReference>
<evidence type="ECO:0000256" key="2">
    <source>
        <dbReference type="ARBA" id="ARBA00005814"/>
    </source>
</evidence>
<dbReference type="InterPro" id="IPR050352">
    <property type="entry name" value="ABCG_transporters"/>
</dbReference>
<evidence type="ECO:0000256" key="4">
    <source>
        <dbReference type="ARBA" id="ARBA00022692"/>
    </source>
</evidence>
<dbReference type="GO" id="GO:0005886">
    <property type="term" value="C:plasma membrane"/>
    <property type="evidence" value="ECO:0007669"/>
    <property type="project" value="TreeGrafter"/>
</dbReference>
<dbReference type="FunFam" id="3.40.50.300:FF:001077">
    <property type="entry name" value="Uncharacterized protein, isoform A"/>
    <property type="match status" value="1"/>
</dbReference>
<organism evidence="11 12">
    <name type="scientific">Anopheles maculatus</name>
    <dbReference type="NCBI Taxonomy" id="74869"/>
    <lineage>
        <taxon>Eukaryota</taxon>
        <taxon>Metazoa</taxon>
        <taxon>Ecdysozoa</taxon>
        <taxon>Arthropoda</taxon>
        <taxon>Hexapoda</taxon>
        <taxon>Insecta</taxon>
        <taxon>Pterygota</taxon>
        <taxon>Neoptera</taxon>
        <taxon>Endopterygota</taxon>
        <taxon>Diptera</taxon>
        <taxon>Nematocera</taxon>
        <taxon>Culicoidea</taxon>
        <taxon>Culicidae</taxon>
        <taxon>Anophelinae</taxon>
        <taxon>Anopheles</taxon>
        <taxon>Anopheles maculatus group</taxon>
    </lineage>
</organism>
<evidence type="ECO:0000313" key="12">
    <source>
        <dbReference type="Proteomes" id="UP000075901"/>
    </source>
</evidence>
<proteinExistence type="inferred from homology"/>
<dbReference type="InterPro" id="IPR013525">
    <property type="entry name" value="ABC2_TM"/>
</dbReference>
<dbReference type="InterPro" id="IPR003593">
    <property type="entry name" value="AAA+_ATPase"/>
</dbReference>
<dbReference type="GO" id="GO:0005524">
    <property type="term" value="F:ATP binding"/>
    <property type="evidence" value="ECO:0007669"/>
    <property type="project" value="UniProtKB-KW"/>
</dbReference>
<dbReference type="PROSITE" id="PS50893">
    <property type="entry name" value="ABC_TRANSPORTER_2"/>
    <property type="match status" value="1"/>
</dbReference>
<dbReference type="SUPFAM" id="SSF52540">
    <property type="entry name" value="P-loop containing nucleoside triphosphate hydrolases"/>
    <property type="match status" value="1"/>
</dbReference>
<evidence type="ECO:0000313" key="11">
    <source>
        <dbReference type="EnsemblMetazoa" id="AMAM001576-PA"/>
    </source>
</evidence>
<keyword evidence="3" id="KW-0813">Transport</keyword>
<dbReference type="Pfam" id="PF19055">
    <property type="entry name" value="ABC2_membrane_7"/>
    <property type="match status" value="1"/>
</dbReference>
<evidence type="ECO:0000256" key="1">
    <source>
        <dbReference type="ARBA" id="ARBA00004141"/>
    </source>
</evidence>
<dbReference type="PANTHER" id="PTHR48041:SF118">
    <property type="entry name" value="ATP-BINDING CASSETTE TRANSPORTER (ABC TRANSPORTER) FAMILY G MEMBER 16"/>
    <property type="match status" value="1"/>
</dbReference>
<keyword evidence="5" id="KW-0547">Nucleotide-binding</keyword>
<name>A0A182S833_9DIPT</name>
<sequence>MGNDTAIVVESTKPIAAPSTTLEFQDVCYHVRHKDGQNKPLLNSVSGTFRSGRLAGILGPSGAGKSTLLNILSGFKTNNVTGNILINGTPIDRRKYRREVSYTPQDVCLLGNITVTESLEFAADLKLSPDITMAQKSNMVVDVLRLLGLSKCANNPVANISGGEKKRLSIGLELISNPKIMFFDEPTSGLDIIAAMQVVAHLKDLAASGRCVICVIHQPSSSIIQMFDDLFVLSEGHCLYRGPLSNLVDTFKGCGFECPNYYNRADFALEIASLKHEGNLLQLRERAKQQEIRVETEKTIPNEASNCDEKDSMLKPAVDGDSINSSACSSASPCDRQYPSTEWSQFVTLTRRTMLCTFRDLQLTKMRLLAHLFVGLLIAVVFYNVGNDGSKVLSNASCLFFFLIFVFFANSMPLVMTFPLETSVFVRERMNNWYSLKAYYFSKLVADFPFLILGPSVFLAGAYYLTSQPMELDRIVMLWSICIFTSWVAQMTGLLAGSVLPLELSVFCVPCSVIPMLIFC</sequence>
<keyword evidence="6" id="KW-0067">ATP-binding</keyword>
<dbReference type="InterPro" id="IPR017871">
    <property type="entry name" value="ABC_transporter-like_CS"/>
</dbReference>
<dbReference type="Proteomes" id="UP000075901">
    <property type="component" value="Unassembled WGS sequence"/>
</dbReference>
<evidence type="ECO:0000259" key="10">
    <source>
        <dbReference type="PROSITE" id="PS50893"/>
    </source>
</evidence>
<comment type="subcellular location">
    <subcellularLocation>
        <location evidence="1">Membrane</location>
        <topology evidence="1">Multi-pass membrane protein</topology>
    </subcellularLocation>
</comment>
<evidence type="ECO:0000256" key="6">
    <source>
        <dbReference type="ARBA" id="ARBA00022840"/>
    </source>
</evidence>
<feature type="transmembrane region" description="Helical" evidence="9">
    <location>
        <begin position="440"/>
        <end position="464"/>
    </location>
</feature>
<dbReference type="GO" id="GO:0140359">
    <property type="term" value="F:ABC-type transporter activity"/>
    <property type="evidence" value="ECO:0007669"/>
    <property type="project" value="InterPro"/>
</dbReference>
<feature type="domain" description="ABC transporter" evidence="10">
    <location>
        <begin position="22"/>
        <end position="260"/>
    </location>
</feature>
<dbReference type="GO" id="GO:0016887">
    <property type="term" value="F:ATP hydrolysis activity"/>
    <property type="evidence" value="ECO:0007669"/>
    <property type="project" value="InterPro"/>
</dbReference>
<dbReference type="AlphaFoldDB" id="A0A182S833"/>
<dbReference type="CDD" id="cd03213">
    <property type="entry name" value="ABCG_EPDR"/>
    <property type="match status" value="1"/>
</dbReference>
<evidence type="ECO:0000256" key="9">
    <source>
        <dbReference type="SAM" id="Phobius"/>
    </source>
</evidence>
<dbReference type="InterPro" id="IPR043926">
    <property type="entry name" value="ABCG_dom"/>
</dbReference>
<dbReference type="SMART" id="SM00382">
    <property type="entry name" value="AAA"/>
    <property type="match status" value="1"/>
</dbReference>
<dbReference type="EnsemblMetazoa" id="AMAM001576-RA">
    <property type="protein sequence ID" value="AMAM001576-PA"/>
    <property type="gene ID" value="AMAM001576"/>
</dbReference>
<feature type="transmembrane region" description="Helical" evidence="9">
    <location>
        <begin position="368"/>
        <end position="386"/>
    </location>
</feature>
<accession>A0A182S833</accession>
<evidence type="ECO:0000256" key="8">
    <source>
        <dbReference type="ARBA" id="ARBA00023136"/>
    </source>
</evidence>
<dbReference type="InterPro" id="IPR027417">
    <property type="entry name" value="P-loop_NTPase"/>
</dbReference>
<dbReference type="Pfam" id="PF01061">
    <property type="entry name" value="ABC2_membrane"/>
    <property type="match status" value="1"/>
</dbReference>
<dbReference type="Pfam" id="PF00005">
    <property type="entry name" value="ABC_tran"/>
    <property type="match status" value="1"/>
</dbReference>
<keyword evidence="12" id="KW-1185">Reference proteome</keyword>
<dbReference type="PANTHER" id="PTHR48041">
    <property type="entry name" value="ABC TRANSPORTER G FAMILY MEMBER 28"/>
    <property type="match status" value="1"/>
</dbReference>